<accession>A0ABC8S935</accession>
<dbReference type="AlphaFoldDB" id="A0ABC8S935"/>
<reference evidence="1 2" key="1">
    <citation type="submission" date="2024-02" db="EMBL/GenBank/DDBJ databases">
        <authorList>
            <person name="Vignale AGUSTIN F."/>
            <person name="Sosa J E."/>
            <person name="Modenutti C."/>
        </authorList>
    </citation>
    <scope>NUCLEOTIDE SEQUENCE [LARGE SCALE GENOMIC DNA]</scope>
</reference>
<gene>
    <name evidence="1" type="ORF">ILEXP_LOCUS22021</name>
</gene>
<dbReference type="EMBL" id="CAUOFW020002446">
    <property type="protein sequence ID" value="CAK9153726.1"/>
    <property type="molecule type" value="Genomic_DNA"/>
</dbReference>
<protein>
    <submittedName>
        <fullName evidence="1">Uncharacterized protein</fullName>
    </submittedName>
</protein>
<feature type="non-terminal residue" evidence="1">
    <location>
        <position position="1"/>
    </location>
</feature>
<proteinExistence type="predicted"/>
<dbReference type="Proteomes" id="UP001642360">
    <property type="component" value="Unassembled WGS sequence"/>
</dbReference>
<evidence type="ECO:0000313" key="1">
    <source>
        <dbReference type="EMBL" id="CAK9153726.1"/>
    </source>
</evidence>
<evidence type="ECO:0000313" key="2">
    <source>
        <dbReference type="Proteomes" id="UP001642360"/>
    </source>
</evidence>
<keyword evidence="2" id="KW-1185">Reference proteome</keyword>
<organism evidence="1 2">
    <name type="scientific">Ilex paraguariensis</name>
    <name type="common">yerba mate</name>
    <dbReference type="NCBI Taxonomy" id="185542"/>
    <lineage>
        <taxon>Eukaryota</taxon>
        <taxon>Viridiplantae</taxon>
        <taxon>Streptophyta</taxon>
        <taxon>Embryophyta</taxon>
        <taxon>Tracheophyta</taxon>
        <taxon>Spermatophyta</taxon>
        <taxon>Magnoliopsida</taxon>
        <taxon>eudicotyledons</taxon>
        <taxon>Gunneridae</taxon>
        <taxon>Pentapetalae</taxon>
        <taxon>asterids</taxon>
        <taxon>campanulids</taxon>
        <taxon>Aquifoliales</taxon>
        <taxon>Aquifoliaceae</taxon>
        <taxon>Ilex</taxon>
    </lineage>
</organism>
<comment type="caution">
    <text evidence="1">The sequence shown here is derived from an EMBL/GenBank/DDBJ whole genome shotgun (WGS) entry which is preliminary data.</text>
</comment>
<name>A0ABC8S935_9AQUA</name>
<sequence>LLAISIPHPFLPLLFFNSGRILKPANGQASEQVSWYVPKPFTPEQALLDNINPSASVAVKFTTSKREETFGILTSPSLPYC</sequence>